<name>A0ABW0IWE0_9HYPH</name>
<protein>
    <recommendedName>
        <fullName evidence="3">Immunity protein 49 of polymorphic toxin system</fullName>
    </recommendedName>
</protein>
<dbReference type="Proteomes" id="UP001596053">
    <property type="component" value="Unassembled WGS sequence"/>
</dbReference>
<reference evidence="2" key="1">
    <citation type="journal article" date="2019" name="Int. J. Syst. Evol. Microbiol.">
        <title>The Global Catalogue of Microorganisms (GCM) 10K type strain sequencing project: providing services to taxonomists for standard genome sequencing and annotation.</title>
        <authorList>
            <consortium name="The Broad Institute Genomics Platform"/>
            <consortium name="The Broad Institute Genome Sequencing Center for Infectious Disease"/>
            <person name="Wu L."/>
            <person name="Ma J."/>
        </authorList>
    </citation>
    <scope>NUCLEOTIDE SEQUENCE [LARGE SCALE GENOMIC DNA]</scope>
    <source>
        <strain evidence="2">NCAIM B.01391</strain>
    </source>
</reference>
<sequence>MIDRARQDADRNAMQSASIAWAGTGTACWPLKEAAMSVWSDWLDRLHPIVQRLRQPRPTGMPAPDLYPPEPYDPPLGPDIIALASVLDWRSSGLQAALRGEDWPEAPASFGALHERAERSDRFREACQEHRRSPSQLLLGALHMVAFGRLPDAWRGETSSRLPERLFPVVGLDWANFARTRATAGPSMSPGPLLLTLAPQLDWSDPKLRRGLVDQVWTPTPVLRELIEQARERANATLLYELGVALPTHTLVLGCLALLRSRDDPAIGELPCPAAGGSVRDFPTAVQTAMFLLFDLKWPPETPGDPVGLV</sequence>
<comment type="caution">
    <text evidence="1">The sequence shown here is derived from an EMBL/GenBank/DDBJ whole genome shotgun (WGS) entry which is preliminary data.</text>
</comment>
<dbReference type="RefSeq" id="WP_156450831.1">
    <property type="nucleotide sequence ID" value="NZ_JBHSLW010000029.1"/>
</dbReference>
<dbReference type="EMBL" id="JBHSLW010000029">
    <property type="protein sequence ID" value="MFC5421493.1"/>
    <property type="molecule type" value="Genomic_DNA"/>
</dbReference>
<accession>A0ABW0IWE0</accession>
<proteinExistence type="predicted"/>
<evidence type="ECO:0000313" key="1">
    <source>
        <dbReference type="EMBL" id="MFC5421493.1"/>
    </source>
</evidence>
<organism evidence="1 2">
    <name type="scientific">Bosea eneae</name>
    <dbReference type="NCBI Taxonomy" id="151454"/>
    <lineage>
        <taxon>Bacteria</taxon>
        <taxon>Pseudomonadati</taxon>
        <taxon>Pseudomonadota</taxon>
        <taxon>Alphaproteobacteria</taxon>
        <taxon>Hyphomicrobiales</taxon>
        <taxon>Boseaceae</taxon>
        <taxon>Bosea</taxon>
    </lineage>
</organism>
<dbReference type="PROSITE" id="PS51257">
    <property type="entry name" value="PROKAR_LIPOPROTEIN"/>
    <property type="match status" value="1"/>
</dbReference>
<keyword evidence="2" id="KW-1185">Reference proteome</keyword>
<evidence type="ECO:0008006" key="3">
    <source>
        <dbReference type="Google" id="ProtNLM"/>
    </source>
</evidence>
<gene>
    <name evidence="1" type="ORF">ACFPOB_18195</name>
</gene>
<evidence type="ECO:0000313" key="2">
    <source>
        <dbReference type="Proteomes" id="UP001596053"/>
    </source>
</evidence>